<organism evidence="1 2">
    <name type="scientific">Lentzea atacamensis</name>
    <dbReference type="NCBI Taxonomy" id="531938"/>
    <lineage>
        <taxon>Bacteria</taxon>
        <taxon>Bacillati</taxon>
        <taxon>Actinomycetota</taxon>
        <taxon>Actinomycetes</taxon>
        <taxon>Pseudonocardiales</taxon>
        <taxon>Pseudonocardiaceae</taxon>
        <taxon>Lentzea</taxon>
    </lineage>
</organism>
<reference evidence="1 2" key="1">
    <citation type="submission" date="2018-05" db="EMBL/GenBank/DDBJ databases">
        <title>Genomic Encyclopedia of Type Strains, Phase IV (KMG-IV): sequencing the most valuable type-strain genomes for metagenomic binning, comparative biology and taxonomic classification.</title>
        <authorList>
            <person name="Goeker M."/>
        </authorList>
    </citation>
    <scope>NUCLEOTIDE SEQUENCE [LARGE SCALE GENOMIC DNA]</scope>
    <source>
        <strain evidence="1 2">DSM 45480</strain>
    </source>
</reference>
<dbReference type="EMBL" id="QGHB01000002">
    <property type="protein sequence ID" value="PWK89476.1"/>
    <property type="molecule type" value="Genomic_DNA"/>
</dbReference>
<sequence>MERLELDEDVHQQVRLLARAWSVTESEVIRRLVNAFVNQDAVAAPAAPVEPVAIYADYEGHHVEAEFHPATRRVSITSGSLTGRSFKSPSGAAIAVVQALNPSVHPNRNGWSFWFIQETGRALQSIRSSSNS</sequence>
<dbReference type="AlphaFoldDB" id="A0A316IAI3"/>
<comment type="caution">
    <text evidence="1">The sequence shown here is derived from an EMBL/GenBank/DDBJ whole genome shotgun (WGS) entry which is preliminary data.</text>
</comment>
<protein>
    <submittedName>
        <fullName evidence="1">Uncharacterized protein</fullName>
    </submittedName>
</protein>
<gene>
    <name evidence="1" type="ORF">C8D88_102749</name>
</gene>
<evidence type="ECO:0000313" key="2">
    <source>
        <dbReference type="Proteomes" id="UP000246005"/>
    </source>
</evidence>
<accession>A0A316IAI3</accession>
<evidence type="ECO:0000313" key="1">
    <source>
        <dbReference type="EMBL" id="PWK89476.1"/>
    </source>
</evidence>
<dbReference type="Proteomes" id="UP000246005">
    <property type="component" value="Unassembled WGS sequence"/>
</dbReference>
<dbReference type="RefSeq" id="WP_109634722.1">
    <property type="nucleotide sequence ID" value="NZ_QGHB01000002.1"/>
</dbReference>
<name>A0A316IAI3_9PSEU</name>
<proteinExistence type="predicted"/>